<dbReference type="PANTHER" id="PTHR43353">
    <property type="entry name" value="SUCCINATE-SEMIALDEHYDE DEHYDROGENASE, MITOCHONDRIAL"/>
    <property type="match status" value="1"/>
</dbReference>
<dbReference type="EMBL" id="VZQQ01000096">
    <property type="protein sequence ID" value="MBC8752355.1"/>
    <property type="molecule type" value="Genomic_DNA"/>
</dbReference>
<dbReference type="InterPro" id="IPR016161">
    <property type="entry name" value="Ald_DH/histidinol_DH"/>
</dbReference>
<keyword evidence="2" id="KW-0560">Oxidoreductase</keyword>
<protein>
    <submittedName>
        <fullName evidence="4">NAD-dependent succinate-semialdehyde dehydrogenase</fullName>
    </submittedName>
</protein>
<sequence>MAYPAPRLYIDGEWTLASDGRTRPVINPADDSVLGALPIASDADIDRALASAQNGFEAWRGVPPIKRAEIINRAAQLLRERCDEITCIACLEEGQPFEEGKSYVMRAAEILEWDAAEGRRVYGRIVPSEPGLRLMVTREPIGVVAAFTPWNAPVFTPCRKIGSVLAAGCSLILKAAEETPASTAAVVRCFVDAGVPPGVVTLLYGDPAQISTRLIASPVVRLVTLTGSIHVGKHLAQLAAAEMKPSVMELGGHAPVIVCEDANVEDAARKLAFVKYRNAGQACLCPTRFWVADAVYDRFLATFTTEVSKLKVGSSFEPGVTMGPLANAKRLSAMQELVGDAVAQGARVVAGGERIGDRGCFFQPTVLADVPDAARILREEPFGPLAVINRYTDLEDVIGRANALPYGLAGYVFTRSANTAEMLSRRLECGTVGINHLTVSTSGIPFGGIKDSGYGREGGAEGVESYTVVKTLSHLFI</sequence>
<evidence type="ECO:0000256" key="1">
    <source>
        <dbReference type="ARBA" id="ARBA00009986"/>
    </source>
</evidence>
<gene>
    <name evidence="4" type="ORF">F6X42_39840</name>
</gene>
<dbReference type="InterPro" id="IPR050740">
    <property type="entry name" value="Aldehyde_DH_Superfamily"/>
</dbReference>
<dbReference type="Gene3D" id="3.40.309.10">
    <property type="entry name" value="Aldehyde Dehydrogenase, Chain A, domain 2"/>
    <property type="match status" value="1"/>
</dbReference>
<dbReference type="PANTHER" id="PTHR43353:SF5">
    <property type="entry name" value="SUCCINATE-SEMIALDEHYDE DEHYDROGENASE, MITOCHONDRIAL"/>
    <property type="match status" value="1"/>
</dbReference>
<comment type="caution">
    <text evidence="4">The sequence shown here is derived from an EMBL/GenBank/DDBJ whole genome shotgun (WGS) entry which is preliminary data.</text>
</comment>
<proteinExistence type="inferred from homology"/>
<dbReference type="InterPro" id="IPR016160">
    <property type="entry name" value="Ald_DH_CS_CYS"/>
</dbReference>
<organism evidence="4 5">
    <name type="scientific">Paraburkholderia podalyriae</name>
    <dbReference type="NCBI Taxonomy" id="1938811"/>
    <lineage>
        <taxon>Bacteria</taxon>
        <taxon>Pseudomonadati</taxon>
        <taxon>Pseudomonadota</taxon>
        <taxon>Betaproteobacteria</taxon>
        <taxon>Burkholderiales</taxon>
        <taxon>Burkholderiaceae</taxon>
        <taxon>Paraburkholderia</taxon>
    </lineage>
</organism>
<evidence type="ECO:0000259" key="3">
    <source>
        <dbReference type="Pfam" id="PF00171"/>
    </source>
</evidence>
<dbReference type="Pfam" id="PF00171">
    <property type="entry name" value="Aldedh"/>
    <property type="match status" value="1"/>
</dbReference>
<dbReference type="SUPFAM" id="SSF53720">
    <property type="entry name" value="ALDH-like"/>
    <property type="match status" value="1"/>
</dbReference>
<dbReference type="InterPro" id="IPR016162">
    <property type="entry name" value="Ald_DH_N"/>
</dbReference>
<accession>A0ABR7Q1D5</accession>
<dbReference type="Gene3D" id="3.40.605.10">
    <property type="entry name" value="Aldehyde Dehydrogenase, Chain A, domain 1"/>
    <property type="match status" value="1"/>
</dbReference>
<keyword evidence="5" id="KW-1185">Reference proteome</keyword>
<dbReference type="Proteomes" id="UP000736373">
    <property type="component" value="Unassembled WGS sequence"/>
</dbReference>
<comment type="similarity">
    <text evidence="1">Belongs to the aldehyde dehydrogenase family.</text>
</comment>
<evidence type="ECO:0000313" key="5">
    <source>
        <dbReference type="Proteomes" id="UP000736373"/>
    </source>
</evidence>
<feature type="domain" description="Aldehyde dehydrogenase" evidence="3">
    <location>
        <begin position="16"/>
        <end position="471"/>
    </location>
</feature>
<evidence type="ECO:0000256" key="2">
    <source>
        <dbReference type="ARBA" id="ARBA00023002"/>
    </source>
</evidence>
<reference evidence="4 5" key="1">
    <citation type="submission" date="2019-09" db="EMBL/GenBank/DDBJ databases">
        <title>Paraburkholderia podalyriae sp. nov., A South African Podalyria-associated rhizobium.</title>
        <authorList>
            <person name="Mavima L."/>
            <person name="Beukes C.W."/>
            <person name="Palmer M."/>
            <person name="De Meyer S.E."/>
            <person name="James E.K."/>
            <person name="Maluk M."/>
            <person name="Avontuur J.R."/>
            <person name="Chan W.Y."/>
            <person name="Venter S.N."/>
            <person name="Steenkamp E.T."/>
        </authorList>
    </citation>
    <scope>NUCLEOTIDE SEQUENCE [LARGE SCALE GENOMIC DNA]</scope>
    <source>
        <strain evidence="4 5">WC7.3b</strain>
    </source>
</reference>
<dbReference type="CDD" id="cd07103">
    <property type="entry name" value="ALDH_F5_SSADH_GabD"/>
    <property type="match status" value="1"/>
</dbReference>
<dbReference type="InterPro" id="IPR016163">
    <property type="entry name" value="Ald_DH_C"/>
</dbReference>
<dbReference type="PROSITE" id="PS00070">
    <property type="entry name" value="ALDEHYDE_DEHYDR_CYS"/>
    <property type="match status" value="1"/>
</dbReference>
<evidence type="ECO:0000313" key="4">
    <source>
        <dbReference type="EMBL" id="MBC8752355.1"/>
    </source>
</evidence>
<dbReference type="InterPro" id="IPR015590">
    <property type="entry name" value="Aldehyde_DH_dom"/>
</dbReference>
<name>A0ABR7Q1D5_9BURK</name>